<reference evidence="16" key="1">
    <citation type="submission" date="2018-07" db="EMBL/GenBank/DDBJ databases">
        <title>Annotation of Aphanomyces astaci genome assembly.</title>
        <authorList>
            <person name="Studholme D.J."/>
        </authorList>
    </citation>
    <scope>NUCLEOTIDE SEQUENCE [LARGE SCALE GENOMIC DNA]</scope>
    <source>
        <strain evidence="16">Pc</strain>
    </source>
</reference>
<dbReference type="Gene3D" id="1.10.10.10">
    <property type="entry name" value="Winged helix-like DNA-binding domain superfamily/Winged helix DNA-binding domain"/>
    <property type="match status" value="1"/>
</dbReference>
<proteinExistence type="inferred from homology"/>
<protein>
    <recommendedName>
        <fullName evidence="3 14">Histone acetyltransferase</fullName>
        <ecNumber evidence="3 14">2.3.1.48</ecNumber>
    </recommendedName>
</protein>
<dbReference type="InterPro" id="IPR036388">
    <property type="entry name" value="WH-like_DNA-bd_sf"/>
</dbReference>
<name>A0A425CZT3_APHAT</name>
<keyword evidence="4" id="KW-0808">Transferase</keyword>
<dbReference type="SUPFAM" id="SSF55729">
    <property type="entry name" value="Acyl-CoA N-acyltransferases (Nat)"/>
    <property type="match status" value="1"/>
</dbReference>
<dbReference type="Gene3D" id="3.30.60.60">
    <property type="entry name" value="N-acetyl transferase-like"/>
    <property type="match status" value="1"/>
</dbReference>
<accession>A0A425CZT3</accession>
<dbReference type="GO" id="GO:0004402">
    <property type="term" value="F:histone acetyltransferase activity"/>
    <property type="evidence" value="ECO:0007669"/>
    <property type="project" value="InterPro"/>
</dbReference>
<keyword evidence="8" id="KW-0862">Zinc</keyword>
<evidence type="ECO:0000256" key="6">
    <source>
        <dbReference type="ARBA" id="ARBA00022741"/>
    </source>
</evidence>
<keyword evidence="6" id="KW-0547">Nucleotide-binding</keyword>
<keyword evidence="12 14" id="KW-0539">Nucleus</keyword>
<dbReference type="GO" id="GO:0003682">
    <property type="term" value="F:chromatin binding"/>
    <property type="evidence" value="ECO:0007669"/>
    <property type="project" value="TreeGrafter"/>
</dbReference>
<dbReference type="InterPro" id="IPR033756">
    <property type="entry name" value="YlxH/NBP35"/>
</dbReference>
<evidence type="ECO:0000256" key="1">
    <source>
        <dbReference type="ARBA" id="ARBA00004123"/>
    </source>
</evidence>
<keyword evidence="9" id="KW-0067">ATP-binding</keyword>
<dbReference type="InterPro" id="IPR002744">
    <property type="entry name" value="MIP18-like"/>
</dbReference>
<organism evidence="16 17">
    <name type="scientific">Aphanomyces astaci</name>
    <name type="common">Crayfish plague agent</name>
    <dbReference type="NCBI Taxonomy" id="112090"/>
    <lineage>
        <taxon>Eukaryota</taxon>
        <taxon>Sar</taxon>
        <taxon>Stramenopiles</taxon>
        <taxon>Oomycota</taxon>
        <taxon>Saprolegniomycetes</taxon>
        <taxon>Saprolegniales</taxon>
        <taxon>Verrucalvaceae</taxon>
        <taxon>Aphanomyces</taxon>
    </lineage>
</organism>
<evidence type="ECO:0000256" key="9">
    <source>
        <dbReference type="ARBA" id="ARBA00022840"/>
    </source>
</evidence>
<dbReference type="InterPro" id="IPR027417">
    <property type="entry name" value="P-loop_NTPase"/>
</dbReference>
<evidence type="ECO:0000313" key="16">
    <source>
        <dbReference type="EMBL" id="RQM22562.1"/>
    </source>
</evidence>
<evidence type="ECO:0000256" key="14">
    <source>
        <dbReference type="RuleBase" id="RU361211"/>
    </source>
</evidence>
<dbReference type="GO" id="GO:0005634">
    <property type="term" value="C:nucleus"/>
    <property type="evidence" value="ECO:0007669"/>
    <property type="project" value="UniProtKB-SubCell"/>
</dbReference>
<comment type="subcellular location">
    <subcellularLocation>
        <location evidence="1 14">Nucleus</location>
    </subcellularLocation>
</comment>
<dbReference type="InterPro" id="IPR016181">
    <property type="entry name" value="Acyl_CoA_acyltransferase"/>
</dbReference>
<dbReference type="EC" id="2.3.1.48" evidence="3 14"/>
<dbReference type="PANTHER" id="PTHR10615:SF161">
    <property type="entry name" value="HISTONE ACETYLTRANSFERASE KAT7"/>
    <property type="match status" value="1"/>
</dbReference>
<dbReference type="PANTHER" id="PTHR10615">
    <property type="entry name" value="HISTONE ACETYLTRANSFERASE"/>
    <property type="match status" value="1"/>
</dbReference>
<dbReference type="Pfam" id="PF10609">
    <property type="entry name" value="ParA"/>
    <property type="match status" value="1"/>
</dbReference>
<dbReference type="GO" id="GO:0005524">
    <property type="term" value="F:ATP binding"/>
    <property type="evidence" value="ECO:0007669"/>
    <property type="project" value="UniProtKB-KW"/>
</dbReference>
<keyword evidence="11" id="KW-0007">Acetylation</keyword>
<dbReference type="GO" id="GO:0003712">
    <property type="term" value="F:transcription coregulator activity"/>
    <property type="evidence" value="ECO:0007669"/>
    <property type="project" value="TreeGrafter"/>
</dbReference>
<evidence type="ECO:0000256" key="4">
    <source>
        <dbReference type="ARBA" id="ARBA00022679"/>
    </source>
</evidence>
<dbReference type="PROSITE" id="PS51726">
    <property type="entry name" value="MYST_HAT"/>
    <property type="match status" value="1"/>
</dbReference>
<keyword evidence="5" id="KW-0479">Metal-binding</keyword>
<dbReference type="AlphaFoldDB" id="A0A425CZT3"/>
<dbReference type="EMBL" id="MZMZ02003136">
    <property type="protein sequence ID" value="RQM22562.1"/>
    <property type="molecule type" value="Genomic_DNA"/>
</dbReference>
<dbReference type="GO" id="GO:0006357">
    <property type="term" value="P:regulation of transcription by RNA polymerase II"/>
    <property type="evidence" value="ECO:0007669"/>
    <property type="project" value="TreeGrafter"/>
</dbReference>
<dbReference type="Proteomes" id="UP000284702">
    <property type="component" value="Unassembled WGS sequence"/>
</dbReference>
<dbReference type="Gene3D" id="3.30.300.130">
    <property type="entry name" value="Fe-S cluster assembly (FSCA)"/>
    <property type="match status" value="1"/>
</dbReference>
<dbReference type="InterPro" id="IPR002717">
    <property type="entry name" value="HAT_MYST-type"/>
</dbReference>
<dbReference type="Gene3D" id="3.40.630.30">
    <property type="match status" value="1"/>
</dbReference>
<evidence type="ECO:0000256" key="5">
    <source>
        <dbReference type="ARBA" id="ARBA00022723"/>
    </source>
</evidence>
<evidence type="ECO:0000259" key="15">
    <source>
        <dbReference type="PROSITE" id="PS51726"/>
    </source>
</evidence>
<keyword evidence="7" id="KW-0863">Zinc-finger</keyword>
<dbReference type="SUPFAM" id="SSF117916">
    <property type="entry name" value="Fe-S cluster assembly (FSCA) domain-like"/>
    <property type="match status" value="1"/>
</dbReference>
<dbReference type="GO" id="GO:0000785">
    <property type="term" value="C:chromatin"/>
    <property type="evidence" value="ECO:0007669"/>
    <property type="project" value="TreeGrafter"/>
</dbReference>
<dbReference type="VEuPathDB" id="FungiDB:H257_12605"/>
<gene>
    <name evidence="16" type="ORF">B5M09_002215</name>
</gene>
<dbReference type="InterPro" id="IPR034904">
    <property type="entry name" value="FSCA_dom_sf"/>
</dbReference>
<dbReference type="GO" id="GO:0008270">
    <property type="term" value="F:zinc ion binding"/>
    <property type="evidence" value="ECO:0007669"/>
    <property type="project" value="UniProtKB-KW"/>
</dbReference>
<evidence type="ECO:0000256" key="13">
    <source>
        <dbReference type="PIRSR" id="PIRSR602717-51"/>
    </source>
</evidence>
<evidence type="ECO:0000256" key="8">
    <source>
        <dbReference type="ARBA" id="ARBA00022833"/>
    </source>
</evidence>
<dbReference type="Gene3D" id="3.40.50.300">
    <property type="entry name" value="P-loop containing nucleotide triphosphate hydrolases"/>
    <property type="match status" value="2"/>
</dbReference>
<evidence type="ECO:0000256" key="11">
    <source>
        <dbReference type="ARBA" id="ARBA00022990"/>
    </source>
</evidence>
<dbReference type="VEuPathDB" id="FungiDB:H257_12604"/>
<dbReference type="Pfam" id="PF01883">
    <property type="entry name" value="FeS_assembly_P"/>
    <property type="match status" value="1"/>
</dbReference>
<dbReference type="Pfam" id="PF17772">
    <property type="entry name" value="zf-MYST"/>
    <property type="match status" value="1"/>
</dbReference>
<comment type="similarity">
    <text evidence="2 14">Belongs to the MYST (SAS/MOZ) family.</text>
</comment>
<evidence type="ECO:0000256" key="7">
    <source>
        <dbReference type="ARBA" id="ARBA00022771"/>
    </source>
</evidence>
<evidence type="ECO:0000313" key="17">
    <source>
        <dbReference type="Proteomes" id="UP000284702"/>
    </source>
</evidence>
<dbReference type="CDD" id="cd04301">
    <property type="entry name" value="NAT_SF"/>
    <property type="match status" value="1"/>
</dbReference>
<dbReference type="Pfam" id="PF01853">
    <property type="entry name" value="MOZ_SAS"/>
    <property type="match status" value="1"/>
</dbReference>
<keyword evidence="17" id="KW-1185">Reference proteome</keyword>
<dbReference type="SUPFAM" id="SSF52540">
    <property type="entry name" value="P-loop containing nucleoside triphosphate hydrolases"/>
    <property type="match status" value="1"/>
</dbReference>
<comment type="catalytic activity">
    <reaction evidence="14">
        <text>L-lysyl-[protein] + acetyl-CoA = N(6)-acetyl-L-lysyl-[protein] + CoA + H(+)</text>
        <dbReference type="Rhea" id="RHEA:45948"/>
        <dbReference type="Rhea" id="RHEA-COMP:9752"/>
        <dbReference type="Rhea" id="RHEA-COMP:10731"/>
        <dbReference type="ChEBI" id="CHEBI:15378"/>
        <dbReference type="ChEBI" id="CHEBI:29969"/>
        <dbReference type="ChEBI" id="CHEBI:57287"/>
        <dbReference type="ChEBI" id="CHEBI:57288"/>
        <dbReference type="ChEBI" id="CHEBI:61930"/>
        <dbReference type="EC" id="2.3.1.48"/>
    </reaction>
</comment>
<feature type="active site" description="Proton donor/acceptor" evidence="13">
    <location>
        <position position="632"/>
    </location>
</feature>
<evidence type="ECO:0000256" key="2">
    <source>
        <dbReference type="ARBA" id="ARBA00010107"/>
    </source>
</evidence>
<dbReference type="InterPro" id="IPR050603">
    <property type="entry name" value="MYST_HAT"/>
</dbReference>
<feature type="domain" description="MYST-type HAT" evidence="15">
    <location>
        <begin position="441"/>
        <end position="708"/>
    </location>
</feature>
<sequence>MFSISPRQLAAREAEVLQTLKLVKDDLVGQDLITLGRVKNLEISDEHAVSCTIDSPSPVLLQNQEWITQATDRIKALSWVTGANVALSHPTPRNIQATRSSSLANVGNIIAVSSCKGGVGKSTVAVNLAFALKKRGARVGILDADIYGPSLPTMISPPDVAIRKSTVNPHFVRPVEYQGVQCMSFGFVNSKAAPGAGGNFVDVEKGISMFEDLKVPTSAVVENMSYFDCVHGHRHYPFGLFVIYRSFICSTLTGLGHGYLTTLQSRYSIPHTFQLPMADAMNISVDTGSDALPTVTAVYDDLATTVAQECVKLKHLARVAPELLFDKTRGMVLRFFSTDSAEEIVLSPVDLRARLMLCGIDFGPDYDPRGYSTDCCAAKGLADLCGEPRQLESAITRSATTKNAFSAFKRTKCISSDDAAKKVVADSPRAKWRLLDTETKLQMQRVPVIEFGRFEIETWYPSPYPTHMYPDNKLFVCENCLGYTSTKRLLEHHRSDDCPLAKQRPPGRTVYEEALPDAPSPSSSSLILVEVDGMASSTYCQNLCLLAKLFMDQKTLYFDVSVFWFYLLCIYDKRSGNVHPVGYFSKEKANPDQYNLSCIVVFPPYQRRGYGSLLISLSYELTKREHTVGTPEKPLSVLGRAAYMEYWRFVLLTELCKMGGSSSTTTSSTTISIQKLSAATAITPDDIVATLRECPGVVVSDKSTRGSPTTVRSTTLKR</sequence>
<evidence type="ECO:0000256" key="10">
    <source>
        <dbReference type="ARBA" id="ARBA00022853"/>
    </source>
</evidence>
<dbReference type="InterPro" id="IPR040706">
    <property type="entry name" value="Zf-MYST"/>
</dbReference>
<evidence type="ECO:0000256" key="12">
    <source>
        <dbReference type="ARBA" id="ARBA00023242"/>
    </source>
</evidence>
<evidence type="ECO:0000256" key="3">
    <source>
        <dbReference type="ARBA" id="ARBA00013184"/>
    </source>
</evidence>
<keyword evidence="10" id="KW-0156">Chromatin regulator</keyword>
<comment type="caution">
    <text evidence="16">The sequence shown here is derived from an EMBL/GenBank/DDBJ whole genome shotgun (WGS) entry which is preliminary data.</text>
</comment>